<reference evidence="1 2" key="1">
    <citation type="submission" date="2023-08" db="EMBL/GenBank/DDBJ databases">
        <title>A Necator americanus chromosomal reference genome.</title>
        <authorList>
            <person name="Ilik V."/>
            <person name="Petrzelkova K.J."/>
            <person name="Pardy F."/>
            <person name="Fuh T."/>
            <person name="Niatou-Singa F.S."/>
            <person name="Gouil Q."/>
            <person name="Baker L."/>
            <person name="Ritchie M.E."/>
            <person name="Jex A.R."/>
            <person name="Gazzola D."/>
            <person name="Li H."/>
            <person name="Toshio Fujiwara R."/>
            <person name="Zhan B."/>
            <person name="Aroian R.V."/>
            <person name="Pafco B."/>
            <person name="Schwarz E.M."/>
        </authorList>
    </citation>
    <scope>NUCLEOTIDE SEQUENCE [LARGE SCALE GENOMIC DNA]</scope>
    <source>
        <strain evidence="1 2">Aroian</strain>
        <tissue evidence="1">Whole animal</tissue>
    </source>
</reference>
<organism evidence="1 2">
    <name type="scientific">Necator americanus</name>
    <name type="common">Human hookworm</name>
    <dbReference type="NCBI Taxonomy" id="51031"/>
    <lineage>
        <taxon>Eukaryota</taxon>
        <taxon>Metazoa</taxon>
        <taxon>Ecdysozoa</taxon>
        <taxon>Nematoda</taxon>
        <taxon>Chromadorea</taxon>
        <taxon>Rhabditida</taxon>
        <taxon>Rhabditina</taxon>
        <taxon>Rhabditomorpha</taxon>
        <taxon>Strongyloidea</taxon>
        <taxon>Ancylostomatidae</taxon>
        <taxon>Bunostominae</taxon>
        <taxon>Necator</taxon>
    </lineage>
</organism>
<evidence type="ECO:0000313" key="1">
    <source>
        <dbReference type="EMBL" id="KAK6765868.1"/>
    </source>
</evidence>
<evidence type="ECO:0000313" key="2">
    <source>
        <dbReference type="Proteomes" id="UP001303046"/>
    </source>
</evidence>
<comment type="caution">
    <text evidence="1">The sequence shown here is derived from an EMBL/GenBank/DDBJ whole genome shotgun (WGS) entry which is preliminary data.</text>
</comment>
<dbReference type="EMBL" id="JAVFWL010000006">
    <property type="protein sequence ID" value="KAK6765868.1"/>
    <property type="molecule type" value="Genomic_DNA"/>
</dbReference>
<keyword evidence="2" id="KW-1185">Reference proteome</keyword>
<sequence>MPDIRGFCGNMEQQKDPNRRRKIMELITIHSGRTLVLSICSAFLRESFGLPCYFQRDQRRMTKVLRAIDALE</sequence>
<protein>
    <submittedName>
        <fullName evidence="1">Uncharacterized protein</fullName>
    </submittedName>
</protein>
<accession>A0ABR1ETC8</accession>
<proteinExistence type="predicted"/>
<dbReference type="Proteomes" id="UP001303046">
    <property type="component" value="Unassembled WGS sequence"/>
</dbReference>
<gene>
    <name evidence="1" type="primary">Necator_chrX.g25821</name>
    <name evidence="1" type="ORF">RB195_025655</name>
</gene>
<name>A0ABR1ETC8_NECAM</name>